<protein>
    <recommendedName>
        <fullName evidence="4">Cyanovirin-N domain-containing protein</fullName>
    </recommendedName>
</protein>
<dbReference type="Proteomes" id="UP001430848">
    <property type="component" value="Unassembled WGS sequence"/>
</dbReference>
<reference evidence="2 3" key="1">
    <citation type="submission" date="2024-02" db="EMBL/GenBank/DDBJ databases">
        <title>De novo assembly and annotation of 12 fungi associated with fruit tree decline syndrome in Ontario, Canada.</title>
        <authorList>
            <person name="Sulman M."/>
            <person name="Ellouze W."/>
            <person name="Ilyukhin E."/>
        </authorList>
    </citation>
    <scope>NUCLEOTIDE SEQUENCE [LARGE SCALE GENOMIC DNA]</scope>
    <source>
        <strain evidence="2 3">M169</strain>
    </source>
</reference>
<accession>A0ABR1NXL7</accession>
<evidence type="ECO:0000313" key="2">
    <source>
        <dbReference type="EMBL" id="KAK7719068.1"/>
    </source>
</evidence>
<evidence type="ECO:0000256" key="1">
    <source>
        <dbReference type="SAM" id="SignalP"/>
    </source>
</evidence>
<keyword evidence="3" id="KW-1185">Reference proteome</keyword>
<keyword evidence="1" id="KW-0732">Signal</keyword>
<sequence>MQTFSVLLVGAIAFAGGAAAGNTRRMTNFPIRQTGFSDFCQVYSLDQKGSELQVSGECSPSPNGARMMGAALFTSHININKCLANVDGNLVPSQAGTSLQCVCNDLSSSGKKTTLTDMNTFIGVGLDGEGRVVLYCNGVYGEWNQCTKNGAKTDCPPIGNV</sequence>
<dbReference type="SUPFAM" id="SSF51322">
    <property type="entry name" value="Cyanovirin-N"/>
    <property type="match status" value="1"/>
</dbReference>
<feature type="signal peptide" evidence="1">
    <location>
        <begin position="1"/>
        <end position="20"/>
    </location>
</feature>
<name>A0ABR1NXL7_DIAER</name>
<organism evidence="2 3">
    <name type="scientific">Diaporthe eres</name>
    <name type="common">Phomopsis oblonga</name>
    <dbReference type="NCBI Taxonomy" id="83184"/>
    <lineage>
        <taxon>Eukaryota</taxon>
        <taxon>Fungi</taxon>
        <taxon>Dikarya</taxon>
        <taxon>Ascomycota</taxon>
        <taxon>Pezizomycotina</taxon>
        <taxon>Sordariomycetes</taxon>
        <taxon>Sordariomycetidae</taxon>
        <taxon>Diaporthales</taxon>
        <taxon>Diaporthaceae</taxon>
        <taxon>Diaporthe</taxon>
        <taxon>Diaporthe eres species complex</taxon>
    </lineage>
</organism>
<dbReference type="InterPro" id="IPR036673">
    <property type="entry name" value="Cyanovirin-N_sf"/>
</dbReference>
<evidence type="ECO:0008006" key="4">
    <source>
        <dbReference type="Google" id="ProtNLM"/>
    </source>
</evidence>
<dbReference type="EMBL" id="JAKNSF020000082">
    <property type="protein sequence ID" value="KAK7719068.1"/>
    <property type="molecule type" value="Genomic_DNA"/>
</dbReference>
<comment type="caution">
    <text evidence="2">The sequence shown here is derived from an EMBL/GenBank/DDBJ whole genome shotgun (WGS) entry which is preliminary data.</text>
</comment>
<evidence type="ECO:0000313" key="3">
    <source>
        <dbReference type="Proteomes" id="UP001430848"/>
    </source>
</evidence>
<proteinExistence type="predicted"/>
<feature type="chain" id="PRO_5046655170" description="Cyanovirin-N domain-containing protein" evidence="1">
    <location>
        <begin position="21"/>
        <end position="161"/>
    </location>
</feature>
<gene>
    <name evidence="2" type="ORF">SLS63_010218</name>
</gene>